<dbReference type="EMBL" id="CM039439">
    <property type="protein sequence ID" value="KAI4296253.1"/>
    <property type="molecule type" value="Genomic_DNA"/>
</dbReference>
<evidence type="ECO:0000313" key="2">
    <source>
        <dbReference type="Proteomes" id="UP000828941"/>
    </source>
</evidence>
<reference evidence="1 2" key="1">
    <citation type="journal article" date="2022" name="DNA Res.">
        <title>Chromosomal-level genome assembly of the orchid tree Bauhinia variegata (Leguminosae; Cercidoideae) supports the allotetraploid origin hypothesis of Bauhinia.</title>
        <authorList>
            <person name="Zhong Y."/>
            <person name="Chen Y."/>
            <person name="Zheng D."/>
            <person name="Pang J."/>
            <person name="Liu Y."/>
            <person name="Luo S."/>
            <person name="Meng S."/>
            <person name="Qian L."/>
            <person name="Wei D."/>
            <person name="Dai S."/>
            <person name="Zhou R."/>
        </authorList>
    </citation>
    <scope>NUCLEOTIDE SEQUENCE [LARGE SCALE GENOMIC DNA]</scope>
    <source>
        <strain evidence="1">BV-YZ2020</strain>
    </source>
</reference>
<proteinExistence type="predicted"/>
<sequence length="900" mass="100550">MLVFYQLVAVIFGIVWIGSTSSVAHALGDGELNVHCIKSEEQALLEFKQGFGNTSTLLSSWSSGRDCCKWKGVGCNSTTGHVISLKLPCQNSSHILSGELSSCLLDLPYLTSLDLSGNDFKQTKVPEFLSSLRRLEHLDLSKANFKGIIPDQLGDLSQLQSLNLSDKKHTSLRVNNLKWLHGLSSLKILDLSGISISSPANENWYDAINMMPPLEMLHMSGCQLRNKPPSLPQINCDSLLALDLSFNYLNATIPEWLFENCHNLEYLDISNNQFHGQIPDSFENLMSLVVLSVSDNHLSGPMPSTLGQTSYLKELNLSNNHLSGTLNTTLMRLSELVVLDVAQNELEGVITDTHLKNLRKLKFLSISANNLIFNVSKNWVPSFQLEAIGLSRCLSGPEFPKWIQTQKNLSYIDLSRASISDTVPKWFWDLSPKIEYINLSNNYLRGCVHDLSPKLKLHTLDLSNNNFSCPLPHLPPKLRELNLAENSFFGNISRVCKTLGINNSLSVLRLNLNNLSGNLPNCWNYGEKLVILDLSDNYFSGPIPYSFGSFTRLHSLSLRNNSLSGEIPLSMKSCTQLIFLSLGNNKFSGKIPTWIGQELKILRVFSLRSNSFKGHVSTSFCQLQSLRIFDLSSNLLSGPIPRCVFYGMVAKEWEPSHVYDPYINYRDILLVSSEGTYLESFYRNLKVFVILDLSSNLLTGDIPTEFSKLAGLVSLNLSSNQLVGSIPSYIGQLQNLQALDLSRNQLSCTIPTSIVDLNFLAILNVSYNNLLGEIPTGHQMDTFDSSSYIGNPKLCGLSLERICPGNGASEEDSFCKKEGIKDEQEKHKNGLQVPPFYVGMAIGFITGFWGFVVPLIVSRTWRHAYNSFLEQIYNKLYVMLAIMEAKLKRKHFLATQQPPN</sequence>
<name>A0ACB9KGC6_BAUVA</name>
<protein>
    <submittedName>
        <fullName evidence="1">Uncharacterized protein</fullName>
    </submittedName>
</protein>
<keyword evidence="2" id="KW-1185">Reference proteome</keyword>
<dbReference type="Proteomes" id="UP000828941">
    <property type="component" value="Chromosome 14"/>
</dbReference>
<gene>
    <name evidence="1" type="ORF">L6164_036226</name>
</gene>
<comment type="caution">
    <text evidence="1">The sequence shown here is derived from an EMBL/GenBank/DDBJ whole genome shotgun (WGS) entry which is preliminary data.</text>
</comment>
<accession>A0ACB9KGC6</accession>
<organism evidence="1 2">
    <name type="scientific">Bauhinia variegata</name>
    <name type="common">Purple orchid tree</name>
    <name type="synonym">Phanera variegata</name>
    <dbReference type="NCBI Taxonomy" id="167791"/>
    <lineage>
        <taxon>Eukaryota</taxon>
        <taxon>Viridiplantae</taxon>
        <taxon>Streptophyta</taxon>
        <taxon>Embryophyta</taxon>
        <taxon>Tracheophyta</taxon>
        <taxon>Spermatophyta</taxon>
        <taxon>Magnoliopsida</taxon>
        <taxon>eudicotyledons</taxon>
        <taxon>Gunneridae</taxon>
        <taxon>Pentapetalae</taxon>
        <taxon>rosids</taxon>
        <taxon>fabids</taxon>
        <taxon>Fabales</taxon>
        <taxon>Fabaceae</taxon>
        <taxon>Cercidoideae</taxon>
        <taxon>Cercideae</taxon>
        <taxon>Bauhiniinae</taxon>
        <taxon>Bauhinia</taxon>
    </lineage>
</organism>
<evidence type="ECO:0000313" key="1">
    <source>
        <dbReference type="EMBL" id="KAI4296253.1"/>
    </source>
</evidence>